<dbReference type="EMBL" id="ML976280">
    <property type="protein sequence ID" value="KAF1935357.1"/>
    <property type="molecule type" value="Genomic_DNA"/>
</dbReference>
<feature type="non-terminal residue" evidence="2">
    <location>
        <position position="56"/>
    </location>
</feature>
<feature type="compositionally biased region" description="Basic and acidic residues" evidence="1">
    <location>
        <begin position="23"/>
        <end position="32"/>
    </location>
</feature>
<proteinExistence type="predicted"/>
<dbReference type="Proteomes" id="UP000800038">
    <property type="component" value="Unassembled WGS sequence"/>
</dbReference>
<gene>
    <name evidence="2" type="ORF">EJ02DRAFT_460450</name>
</gene>
<evidence type="ECO:0000313" key="3">
    <source>
        <dbReference type="Proteomes" id="UP000800038"/>
    </source>
</evidence>
<reference evidence="2" key="1">
    <citation type="journal article" date="2020" name="Stud. Mycol.">
        <title>101 Dothideomycetes genomes: a test case for predicting lifestyles and emergence of pathogens.</title>
        <authorList>
            <person name="Haridas S."/>
            <person name="Albert R."/>
            <person name="Binder M."/>
            <person name="Bloem J."/>
            <person name="Labutti K."/>
            <person name="Salamov A."/>
            <person name="Andreopoulos B."/>
            <person name="Baker S."/>
            <person name="Barry K."/>
            <person name="Bills G."/>
            <person name="Bluhm B."/>
            <person name="Cannon C."/>
            <person name="Castanera R."/>
            <person name="Culley D."/>
            <person name="Daum C."/>
            <person name="Ezra D."/>
            <person name="Gonzalez J."/>
            <person name="Henrissat B."/>
            <person name="Kuo A."/>
            <person name="Liang C."/>
            <person name="Lipzen A."/>
            <person name="Lutzoni F."/>
            <person name="Magnuson J."/>
            <person name="Mondo S."/>
            <person name="Nolan M."/>
            <person name="Ohm R."/>
            <person name="Pangilinan J."/>
            <person name="Park H.-J."/>
            <person name="Ramirez L."/>
            <person name="Alfaro M."/>
            <person name="Sun H."/>
            <person name="Tritt A."/>
            <person name="Yoshinaga Y."/>
            <person name="Zwiers L.-H."/>
            <person name="Turgeon B."/>
            <person name="Goodwin S."/>
            <person name="Spatafora J."/>
            <person name="Crous P."/>
            <person name="Grigoriev I."/>
        </authorList>
    </citation>
    <scope>NUCLEOTIDE SEQUENCE</scope>
    <source>
        <strain evidence="2">CBS 161.51</strain>
    </source>
</reference>
<organism evidence="2 3">
    <name type="scientific">Clathrospora elynae</name>
    <dbReference type="NCBI Taxonomy" id="706981"/>
    <lineage>
        <taxon>Eukaryota</taxon>
        <taxon>Fungi</taxon>
        <taxon>Dikarya</taxon>
        <taxon>Ascomycota</taxon>
        <taxon>Pezizomycotina</taxon>
        <taxon>Dothideomycetes</taxon>
        <taxon>Pleosporomycetidae</taxon>
        <taxon>Pleosporales</taxon>
        <taxon>Diademaceae</taxon>
        <taxon>Clathrospora</taxon>
    </lineage>
</organism>
<name>A0A6A5SD47_9PLEO</name>
<accession>A0A6A5SD47</accession>
<keyword evidence="3" id="KW-1185">Reference proteome</keyword>
<evidence type="ECO:0000313" key="2">
    <source>
        <dbReference type="EMBL" id="KAF1935357.1"/>
    </source>
</evidence>
<sequence length="56" mass="6454">MISSHNDAASHGTDHSDDDDWDKEDKNGEEVIKEYSQQTHKLWLKSDKVLLLSLKD</sequence>
<feature type="region of interest" description="Disordered" evidence="1">
    <location>
        <begin position="1"/>
        <end position="32"/>
    </location>
</feature>
<dbReference type="AlphaFoldDB" id="A0A6A5SD47"/>
<evidence type="ECO:0000256" key="1">
    <source>
        <dbReference type="SAM" id="MobiDB-lite"/>
    </source>
</evidence>
<protein>
    <submittedName>
        <fullName evidence="2">Uncharacterized protein</fullName>
    </submittedName>
</protein>